<name>A0A3E5HM32_BIFPS</name>
<protein>
    <recommendedName>
        <fullName evidence="1">NADP-dependent oxidoreductase domain-containing protein</fullName>
    </recommendedName>
</protein>
<evidence type="ECO:0000259" key="1">
    <source>
        <dbReference type="Pfam" id="PF00248"/>
    </source>
</evidence>
<feature type="domain" description="NADP-dependent oxidoreductase" evidence="1">
    <location>
        <begin position="13"/>
        <end position="65"/>
    </location>
</feature>
<dbReference type="AlphaFoldDB" id="A0A3E5HM32"/>
<organism evidence="2 3">
    <name type="scientific">Bifidobacterium pseudocatenulatum</name>
    <dbReference type="NCBI Taxonomy" id="28026"/>
    <lineage>
        <taxon>Bacteria</taxon>
        <taxon>Bacillati</taxon>
        <taxon>Actinomycetota</taxon>
        <taxon>Actinomycetes</taxon>
        <taxon>Bifidobacteriales</taxon>
        <taxon>Bifidobacteriaceae</taxon>
        <taxon>Bifidobacterium</taxon>
    </lineage>
</organism>
<evidence type="ECO:0000313" key="3">
    <source>
        <dbReference type="Proteomes" id="UP000261031"/>
    </source>
</evidence>
<dbReference type="Pfam" id="PF00248">
    <property type="entry name" value="Aldo_ket_red"/>
    <property type="match status" value="1"/>
</dbReference>
<dbReference type="RefSeq" id="WP_117612156.1">
    <property type="nucleotide sequence ID" value="NZ_JAQEVG010000003.1"/>
</dbReference>
<sequence length="88" mass="9712">MRNKYDQAQAQDMPIVERVLEVAEHHGVPMTQVALAWHWAKGVTAPIVGCLQPERVDDAIAALGVQHHELSSTRSKTYANIAGLLRTN</sequence>
<dbReference type="Proteomes" id="UP000261031">
    <property type="component" value="Unassembled WGS sequence"/>
</dbReference>
<dbReference type="EMBL" id="QSWD01000003">
    <property type="protein sequence ID" value="RGP02889.1"/>
    <property type="molecule type" value="Genomic_DNA"/>
</dbReference>
<dbReference type="InterPro" id="IPR036812">
    <property type="entry name" value="NAD(P)_OxRdtase_dom_sf"/>
</dbReference>
<comment type="caution">
    <text evidence="2">The sequence shown here is derived from an EMBL/GenBank/DDBJ whole genome shotgun (WGS) entry which is preliminary data.</text>
</comment>
<reference evidence="2 3" key="1">
    <citation type="submission" date="2018-08" db="EMBL/GenBank/DDBJ databases">
        <title>A genome reference for cultivated species of the human gut microbiota.</title>
        <authorList>
            <person name="Zou Y."/>
            <person name="Xue W."/>
            <person name="Luo G."/>
        </authorList>
    </citation>
    <scope>NUCLEOTIDE SEQUENCE [LARGE SCALE GENOMIC DNA]</scope>
    <source>
        <strain evidence="2 3">OF05-12</strain>
    </source>
</reference>
<accession>A0A3E5HM32</accession>
<dbReference type="SUPFAM" id="SSF51430">
    <property type="entry name" value="NAD(P)-linked oxidoreductase"/>
    <property type="match status" value="1"/>
</dbReference>
<gene>
    <name evidence="2" type="ORF">DXA79_05625</name>
</gene>
<evidence type="ECO:0000313" key="2">
    <source>
        <dbReference type="EMBL" id="RGP02889.1"/>
    </source>
</evidence>
<proteinExistence type="predicted"/>
<dbReference type="Gene3D" id="3.20.20.100">
    <property type="entry name" value="NADP-dependent oxidoreductase domain"/>
    <property type="match status" value="1"/>
</dbReference>
<dbReference type="InterPro" id="IPR023210">
    <property type="entry name" value="NADP_OxRdtase_dom"/>
</dbReference>